<feature type="domain" description="Aldehyde dehydrogenase" evidence="11">
    <location>
        <begin position="65"/>
        <end position="534"/>
    </location>
</feature>
<feature type="active site" evidence="7">
    <location>
        <position position="302"/>
    </location>
</feature>
<dbReference type="PROSITE" id="PS00070">
    <property type="entry name" value="ALDEHYDE_DEHYDR_CYS"/>
    <property type="match status" value="1"/>
</dbReference>
<dbReference type="InterPro" id="IPR016160">
    <property type="entry name" value="Ald_DH_CS_CYS"/>
</dbReference>
<dbReference type="Gene3D" id="3.40.309.10">
    <property type="entry name" value="Aldehyde Dehydrogenase, Chain A, domain 2"/>
    <property type="match status" value="1"/>
</dbReference>
<evidence type="ECO:0000256" key="4">
    <source>
        <dbReference type="ARBA" id="ARBA00023027"/>
    </source>
</evidence>
<dbReference type="InterPro" id="IPR015590">
    <property type="entry name" value="Aldehyde_DH_dom"/>
</dbReference>
<dbReference type="GO" id="GO:0003842">
    <property type="term" value="F:L-glutamate gamma-semialdehyde dehydrogenase activity"/>
    <property type="evidence" value="ECO:0007669"/>
    <property type="project" value="UniProtKB-UniRule"/>
</dbReference>
<evidence type="ECO:0000256" key="10">
    <source>
        <dbReference type="RuleBase" id="RU366030"/>
    </source>
</evidence>
<evidence type="ECO:0000256" key="9">
    <source>
        <dbReference type="RuleBase" id="RU366016"/>
    </source>
</evidence>
<dbReference type="Pfam" id="PF00171">
    <property type="entry name" value="Aldedh"/>
    <property type="match status" value="1"/>
</dbReference>
<dbReference type="PROSITE" id="PS00687">
    <property type="entry name" value="ALDEHYDE_DEHYDR_GLU"/>
    <property type="match status" value="1"/>
</dbReference>
<dbReference type="PANTHER" id="PTHR42862">
    <property type="entry name" value="DELTA-1-PYRROLINE-5-CARBOXYLATE DEHYDROGENASE 1, ISOFORM A-RELATED"/>
    <property type="match status" value="1"/>
</dbReference>
<organism evidence="12">
    <name type="scientific">Herpetomonas muscarum</name>
    <dbReference type="NCBI Taxonomy" id="5718"/>
    <lineage>
        <taxon>Eukaryota</taxon>
        <taxon>Discoba</taxon>
        <taxon>Euglenozoa</taxon>
        <taxon>Kinetoplastea</taxon>
        <taxon>Metakinetoplastina</taxon>
        <taxon>Trypanosomatida</taxon>
        <taxon>Trypanosomatidae</taxon>
        <taxon>Herpetomonas</taxon>
    </lineage>
</organism>
<proteinExistence type="inferred from homology"/>
<dbReference type="Gene3D" id="3.40.605.10">
    <property type="entry name" value="Aldehyde Dehydrogenase, Chain A, domain 1"/>
    <property type="match status" value="1"/>
</dbReference>
<keyword evidence="4 9" id="KW-0520">NAD</keyword>
<accession>U5KLL3</accession>
<dbReference type="GO" id="GO:0010133">
    <property type="term" value="P:L-proline catabolic process to L-glutamate"/>
    <property type="evidence" value="ECO:0007669"/>
    <property type="project" value="UniProtKB-UniRule"/>
</dbReference>
<dbReference type="SUPFAM" id="SSF53720">
    <property type="entry name" value="ALDH-like"/>
    <property type="match status" value="1"/>
</dbReference>
<name>U5KLL3_HERMU</name>
<comment type="similarity">
    <text evidence="2 8">Belongs to the aldehyde dehydrogenase family.</text>
</comment>
<comment type="catalytic activity">
    <reaction evidence="6 9">
        <text>L-glutamate 5-semialdehyde + NAD(+) + H2O = L-glutamate + NADH + 2 H(+)</text>
        <dbReference type="Rhea" id="RHEA:30235"/>
        <dbReference type="ChEBI" id="CHEBI:15377"/>
        <dbReference type="ChEBI" id="CHEBI:15378"/>
        <dbReference type="ChEBI" id="CHEBI:29985"/>
        <dbReference type="ChEBI" id="CHEBI:57540"/>
        <dbReference type="ChEBI" id="CHEBI:57945"/>
        <dbReference type="ChEBI" id="CHEBI:58066"/>
        <dbReference type="EC" id="1.2.1.88"/>
    </reaction>
</comment>
<dbReference type="InterPro" id="IPR016163">
    <property type="entry name" value="Ald_DH_C"/>
</dbReference>
<dbReference type="AlphaFoldDB" id="U5KLL3"/>
<dbReference type="EMBL" id="KC503369">
    <property type="protein sequence ID" value="AGT02535.1"/>
    <property type="molecule type" value="Genomic_DNA"/>
</dbReference>
<evidence type="ECO:0000256" key="6">
    <source>
        <dbReference type="ARBA" id="ARBA00048142"/>
    </source>
</evidence>
<evidence type="ECO:0000256" key="7">
    <source>
        <dbReference type="PROSITE-ProRule" id="PRU10007"/>
    </source>
</evidence>
<keyword evidence="3 8" id="KW-0560">Oxidoreductase</keyword>
<comment type="pathway">
    <text evidence="1 9">Amino-acid degradation; L-proline degradation into L-glutamate; L-glutamate from L-proline: step 2/2.</text>
</comment>
<protein>
    <recommendedName>
        <fullName evidence="9 10">Multifunctional fusion protein</fullName>
    </recommendedName>
    <domain>
        <recommendedName>
            <fullName evidence="10">Delta-1-pyrroline-5-carboxylate dehydrogenase</fullName>
            <shortName evidence="10">P5C dehydrogenase</shortName>
        </recommendedName>
        <alternativeName>
            <fullName evidence="9">L-glutamate gamma-semialdehyde dehydrogenase</fullName>
        </alternativeName>
    </domain>
    <domain>
        <recommendedName>
            <fullName evidence="9">L-glutamate gamma-semialdehyde dehydrogenase</fullName>
            <ecNumber evidence="9">1.2.1.88</ecNumber>
        </recommendedName>
    </domain>
</protein>
<evidence type="ECO:0000313" key="12">
    <source>
        <dbReference type="EMBL" id="AGT02535.1"/>
    </source>
</evidence>
<reference evidence="12" key="1">
    <citation type="submission" date="2013-01" db="EMBL/GenBank/DDBJ databases">
        <title>Genomic Cooperation Between Trypanosomatids and Their Bacterial Endosymbionts in the Synthesis of Essential Amino Acids Heavily Influenced by Multiple Lateral Gene Transfer Events.</title>
        <authorList>
            <person name="Alves J.M.P."/>
            <person name="Klein C."/>
            <person name="Maia da Silva F."/>
            <person name="Costa Martins A.G."/>
            <person name="Serrano M.G."/>
            <person name="Buck G.A."/>
            <person name="Vasconcelos A.T.R."/>
            <person name="France-Sagot M."/>
            <person name="Teixeira M.M.G."/>
            <person name="Motta M.C.M."/>
            <person name="Camargo E.P."/>
        </authorList>
    </citation>
    <scope>NUCLEOTIDE SEQUENCE</scope>
</reference>
<dbReference type="PANTHER" id="PTHR42862:SF1">
    <property type="entry name" value="DELTA-1-PYRROLINE-5-CARBOXYLATE DEHYDROGENASE 2, ISOFORM A-RELATED"/>
    <property type="match status" value="1"/>
</dbReference>
<dbReference type="EC" id="1.2.1.88" evidence="9"/>
<dbReference type="FunFam" id="3.40.309.10:FF:000005">
    <property type="entry name" value="1-pyrroline-5-carboxylate dehydrogenase 1"/>
    <property type="match status" value="1"/>
</dbReference>
<dbReference type="NCBIfam" id="TIGR01236">
    <property type="entry name" value="D1pyr5carbox1"/>
    <property type="match status" value="1"/>
</dbReference>
<evidence type="ECO:0000256" key="2">
    <source>
        <dbReference type="ARBA" id="ARBA00009986"/>
    </source>
</evidence>
<dbReference type="FunFam" id="3.40.605.10:FF:000006">
    <property type="entry name" value="1-pyrroline-5-carboxylate dehydrogenase"/>
    <property type="match status" value="1"/>
</dbReference>
<evidence type="ECO:0000256" key="3">
    <source>
        <dbReference type="ARBA" id="ARBA00023002"/>
    </source>
</evidence>
<evidence type="ECO:0000256" key="5">
    <source>
        <dbReference type="ARBA" id="ARBA00023062"/>
    </source>
</evidence>
<evidence type="ECO:0000256" key="1">
    <source>
        <dbReference type="ARBA" id="ARBA00004786"/>
    </source>
</evidence>
<evidence type="ECO:0000256" key="8">
    <source>
        <dbReference type="RuleBase" id="RU003345"/>
    </source>
</evidence>
<dbReference type="InterPro" id="IPR016162">
    <property type="entry name" value="Ald_DH_N"/>
</dbReference>
<evidence type="ECO:0000259" key="11">
    <source>
        <dbReference type="Pfam" id="PF00171"/>
    </source>
</evidence>
<dbReference type="InterPro" id="IPR005931">
    <property type="entry name" value="P5CDH/ALDH4A1"/>
</dbReference>
<sequence>MLRRSIPLAYAFVKPPPIVNERMDNFEPGSAAAKGTLEACKAARSTTHECPIIIGGKEYKTNSVITRTMPSDHSVTLAKGYNATPEMAKKAVDTAIEAGKEWRNVPFRERAAIFLKAAHLLSTTYRNEMRAATMLGQSKNPWQAEIDSVAEGCDFLRWGVHFAEQLYHEQPLSIGNSGIWNTTDYRPTEGFWSAITPFNFTAIAANLAGAPALMGNTVVWKPSPSAIYSNYLMMKIFEEAGLPPGVINFIPCEPEAMDASVNADPRLAGVIFTGSSRVFTEINKNVYSRLENYQNFPRISGETGGKDFHLVHPTADLKLVAANTIRGAFEYQGQKCSATSRMYVPKSSWKELKELLIKGQKQIKMGQPEDFENFMCAVIDEAAYNKNKRYIDMAKADPDNYTILAGGNCNKTKGFFVEPTIIESKDPKATLMREEIFGPVLTVTVYDDSKPGFWKEVCELVDTSTPYSLTGSVFSRDRQPIIEATNYLRYAAGNFYINDKSTGAVVGQQPFGGARLSGSNDKPGSAQFLLRFVSARSIKENFDITPNISYPHQLPEVYKL</sequence>
<dbReference type="UniPathway" id="UPA00261">
    <property type="reaction ID" value="UER00374"/>
</dbReference>
<dbReference type="InterPro" id="IPR050485">
    <property type="entry name" value="Proline_metab_enzyme"/>
</dbReference>
<keyword evidence="5 9" id="KW-0642">Proline metabolism</keyword>
<dbReference type="InterPro" id="IPR016161">
    <property type="entry name" value="Ald_DH/histidinol_DH"/>
</dbReference>
<dbReference type="GO" id="GO:0005759">
    <property type="term" value="C:mitochondrial matrix"/>
    <property type="evidence" value="ECO:0007669"/>
    <property type="project" value="TreeGrafter"/>
</dbReference>
<dbReference type="InterPro" id="IPR029510">
    <property type="entry name" value="Ald_DH_CS_GLU"/>
</dbReference>
<dbReference type="CDD" id="cd07123">
    <property type="entry name" value="ALDH_F4-17_P5CDH"/>
    <property type="match status" value="1"/>
</dbReference>